<protein>
    <recommendedName>
        <fullName evidence="1">Dihydrodipicolinate reductase C-terminal domain-containing protein</fullName>
    </recommendedName>
</protein>
<gene>
    <name evidence="2" type="ORF">PVAP13_6KG018200</name>
</gene>
<accession>A0A8T0R6K7</accession>
<dbReference type="PANTHER" id="PTHR20836:SF6">
    <property type="entry name" value="DIHYDRODIPICOLINATE REDUCTASE-LIKE PROTEIN CRR1, CHLOROPLASTIC"/>
    <property type="match status" value="1"/>
</dbReference>
<dbReference type="GO" id="GO:0009089">
    <property type="term" value="P:lysine biosynthetic process via diaminopimelate"/>
    <property type="evidence" value="ECO:0007669"/>
    <property type="project" value="InterPro"/>
</dbReference>
<dbReference type="InterPro" id="IPR023940">
    <property type="entry name" value="DHDPR_bac"/>
</dbReference>
<dbReference type="AlphaFoldDB" id="A0A8T0R6K7"/>
<dbReference type="Gene3D" id="3.30.360.10">
    <property type="entry name" value="Dihydrodipicolinate Reductase, domain 2"/>
    <property type="match status" value="1"/>
</dbReference>
<dbReference type="EMBL" id="CM029047">
    <property type="protein sequence ID" value="KAG2581174.1"/>
    <property type="molecule type" value="Genomic_DNA"/>
</dbReference>
<feature type="domain" description="Dihydrodipicolinate reductase C-terminal" evidence="1">
    <location>
        <begin position="3"/>
        <end position="58"/>
    </location>
</feature>
<dbReference type="Pfam" id="PF05173">
    <property type="entry name" value="DapB_C"/>
    <property type="match status" value="1"/>
</dbReference>
<dbReference type="Proteomes" id="UP000823388">
    <property type="component" value="Chromosome 6K"/>
</dbReference>
<evidence type="ECO:0000259" key="1">
    <source>
        <dbReference type="Pfam" id="PF05173"/>
    </source>
</evidence>
<keyword evidence="3" id="KW-1185">Reference proteome</keyword>
<dbReference type="Gene3D" id="3.40.50.720">
    <property type="entry name" value="NAD(P)-binding Rossmann-like Domain"/>
    <property type="match status" value="1"/>
</dbReference>
<comment type="caution">
    <text evidence="2">The sequence shown here is derived from an EMBL/GenBank/DDBJ whole genome shotgun (WGS) entry which is preliminary data.</text>
</comment>
<proteinExistence type="predicted"/>
<dbReference type="InterPro" id="IPR022663">
    <property type="entry name" value="DapB_C"/>
</dbReference>
<name>A0A8T0R6K7_PANVG</name>
<dbReference type="PANTHER" id="PTHR20836">
    <property type="entry name" value="DIHYDRODIPICOLINATE REDUCTASE"/>
    <property type="match status" value="1"/>
</dbReference>
<dbReference type="GO" id="GO:0009570">
    <property type="term" value="C:chloroplast stroma"/>
    <property type="evidence" value="ECO:0007669"/>
    <property type="project" value="TreeGrafter"/>
</dbReference>
<sequence length="58" mass="6472">MVLPGLVSSTSINFSGPGKIYTLRHDVTNVQCLMPGLIRAIRKVVRLKNLIYGLEKFL</sequence>
<dbReference type="GO" id="GO:0008839">
    <property type="term" value="F:4-hydroxy-tetrahydrodipicolinate reductase"/>
    <property type="evidence" value="ECO:0007669"/>
    <property type="project" value="InterPro"/>
</dbReference>
<reference evidence="2 3" key="1">
    <citation type="submission" date="2020-05" db="EMBL/GenBank/DDBJ databases">
        <title>WGS assembly of Panicum virgatum.</title>
        <authorList>
            <person name="Lovell J.T."/>
            <person name="Jenkins J."/>
            <person name="Shu S."/>
            <person name="Juenger T.E."/>
            <person name="Schmutz J."/>
        </authorList>
    </citation>
    <scope>NUCLEOTIDE SEQUENCE [LARGE SCALE GENOMIC DNA]</scope>
    <source>
        <strain evidence="3">cv. AP13</strain>
    </source>
</reference>
<organism evidence="2 3">
    <name type="scientific">Panicum virgatum</name>
    <name type="common">Blackwell switchgrass</name>
    <dbReference type="NCBI Taxonomy" id="38727"/>
    <lineage>
        <taxon>Eukaryota</taxon>
        <taxon>Viridiplantae</taxon>
        <taxon>Streptophyta</taxon>
        <taxon>Embryophyta</taxon>
        <taxon>Tracheophyta</taxon>
        <taxon>Spermatophyta</taxon>
        <taxon>Magnoliopsida</taxon>
        <taxon>Liliopsida</taxon>
        <taxon>Poales</taxon>
        <taxon>Poaceae</taxon>
        <taxon>PACMAD clade</taxon>
        <taxon>Panicoideae</taxon>
        <taxon>Panicodae</taxon>
        <taxon>Paniceae</taxon>
        <taxon>Panicinae</taxon>
        <taxon>Panicum</taxon>
        <taxon>Panicum sect. Hiantes</taxon>
    </lineage>
</organism>
<evidence type="ECO:0000313" key="3">
    <source>
        <dbReference type="Proteomes" id="UP000823388"/>
    </source>
</evidence>
<evidence type="ECO:0000313" key="2">
    <source>
        <dbReference type="EMBL" id="KAG2581174.1"/>
    </source>
</evidence>